<protein>
    <recommendedName>
        <fullName evidence="14">Cytochrome P450</fullName>
    </recommendedName>
</protein>
<name>A0A5C7GQN1_9ROSI</name>
<proteinExistence type="inferred from homology"/>
<organism evidence="12 13">
    <name type="scientific">Acer yangbiense</name>
    <dbReference type="NCBI Taxonomy" id="1000413"/>
    <lineage>
        <taxon>Eukaryota</taxon>
        <taxon>Viridiplantae</taxon>
        <taxon>Streptophyta</taxon>
        <taxon>Embryophyta</taxon>
        <taxon>Tracheophyta</taxon>
        <taxon>Spermatophyta</taxon>
        <taxon>Magnoliopsida</taxon>
        <taxon>eudicotyledons</taxon>
        <taxon>Gunneridae</taxon>
        <taxon>Pentapetalae</taxon>
        <taxon>rosids</taxon>
        <taxon>malvids</taxon>
        <taxon>Sapindales</taxon>
        <taxon>Sapindaceae</taxon>
        <taxon>Hippocastanoideae</taxon>
        <taxon>Acereae</taxon>
        <taxon>Acer</taxon>
    </lineage>
</organism>
<evidence type="ECO:0000256" key="4">
    <source>
        <dbReference type="ARBA" id="ARBA00022723"/>
    </source>
</evidence>
<dbReference type="InterPro" id="IPR036396">
    <property type="entry name" value="Cyt_P450_sf"/>
</dbReference>
<dbReference type="SUPFAM" id="SSF48264">
    <property type="entry name" value="Cytochrome P450"/>
    <property type="match status" value="1"/>
</dbReference>
<evidence type="ECO:0000256" key="7">
    <source>
        <dbReference type="ARBA" id="ARBA00023033"/>
    </source>
</evidence>
<dbReference type="Gene3D" id="1.10.630.10">
    <property type="entry name" value="Cytochrome P450"/>
    <property type="match status" value="1"/>
</dbReference>
<feature type="transmembrane region" description="Helical" evidence="11">
    <location>
        <begin position="6"/>
        <end position="24"/>
    </location>
</feature>
<dbReference type="PANTHER" id="PTHR47947">
    <property type="entry name" value="CYTOCHROME P450 82C3-RELATED"/>
    <property type="match status" value="1"/>
</dbReference>
<evidence type="ECO:0000256" key="5">
    <source>
        <dbReference type="ARBA" id="ARBA00023002"/>
    </source>
</evidence>
<evidence type="ECO:0008006" key="14">
    <source>
        <dbReference type="Google" id="ProtNLM"/>
    </source>
</evidence>
<dbReference type="PROSITE" id="PS00086">
    <property type="entry name" value="CYTOCHROME_P450"/>
    <property type="match status" value="1"/>
</dbReference>
<dbReference type="PANTHER" id="PTHR47947:SF24">
    <property type="entry name" value="ISOFLAVONE 2'-HYDROXYLASE-LIKE"/>
    <property type="match status" value="1"/>
</dbReference>
<evidence type="ECO:0000256" key="1">
    <source>
        <dbReference type="ARBA" id="ARBA00004370"/>
    </source>
</evidence>
<dbReference type="GO" id="GO:0016705">
    <property type="term" value="F:oxidoreductase activity, acting on paired donors, with incorporation or reduction of molecular oxygen"/>
    <property type="evidence" value="ECO:0007669"/>
    <property type="project" value="InterPro"/>
</dbReference>
<dbReference type="Proteomes" id="UP000323000">
    <property type="component" value="Unassembled WGS sequence"/>
</dbReference>
<keyword evidence="11" id="KW-1133">Transmembrane helix</keyword>
<evidence type="ECO:0000313" key="12">
    <source>
        <dbReference type="EMBL" id="TXG46556.1"/>
    </source>
</evidence>
<dbReference type="Pfam" id="PF00067">
    <property type="entry name" value="p450"/>
    <property type="match status" value="1"/>
</dbReference>
<evidence type="ECO:0000256" key="9">
    <source>
        <dbReference type="PIRSR" id="PIRSR602401-1"/>
    </source>
</evidence>
<reference evidence="13" key="1">
    <citation type="journal article" date="2019" name="Gigascience">
        <title>De novo genome assembly of the endangered Acer yangbiense, a plant species with extremely small populations endemic to Yunnan Province, China.</title>
        <authorList>
            <person name="Yang J."/>
            <person name="Wariss H.M."/>
            <person name="Tao L."/>
            <person name="Zhang R."/>
            <person name="Yun Q."/>
            <person name="Hollingsworth P."/>
            <person name="Dao Z."/>
            <person name="Luo G."/>
            <person name="Guo H."/>
            <person name="Ma Y."/>
            <person name="Sun W."/>
        </authorList>
    </citation>
    <scope>NUCLEOTIDE SEQUENCE [LARGE SCALE GENOMIC DNA]</scope>
    <source>
        <strain evidence="13">cv. Malutang</strain>
    </source>
</reference>
<evidence type="ECO:0000256" key="6">
    <source>
        <dbReference type="ARBA" id="ARBA00023004"/>
    </source>
</evidence>
<dbReference type="EMBL" id="VAHF01000079">
    <property type="protein sequence ID" value="TXG46556.1"/>
    <property type="molecule type" value="Genomic_DNA"/>
</dbReference>
<evidence type="ECO:0000256" key="8">
    <source>
        <dbReference type="ARBA" id="ARBA00023136"/>
    </source>
</evidence>
<dbReference type="OrthoDB" id="1055148at2759"/>
<comment type="cofactor">
    <cofactor evidence="9">
        <name>heme</name>
        <dbReference type="ChEBI" id="CHEBI:30413"/>
    </cofactor>
</comment>
<dbReference type="GO" id="GO:0020037">
    <property type="term" value="F:heme binding"/>
    <property type="evidence" value="ECO:0007669"/>
    <property type="project" value="InterPro"/>
</dbReference>
<dbReference type="InterPro" id="IPR050651">
    <property type="entry name" value="Plant_Cytochrome_P450_Monoox"/>
</dbReference>
<dbReference type="PRINTS" id="PR00385">
    <property type="entry name" value="P450"/>
</dbReference>
<keyword evidence="7 10" id="KW-0503">Monooxygenase</keyword>
<evidence type="ECO:0000256" key="11">
    <source>
        <dbReference type="SAM" id="Phobius"/>
    </source>
</evidence>
<dbReference type="PRINTS" id="PR00463">
    <property type="entry name" value="EP450I"/>
</dbReference>
<comment type="similarity">
    <text evidence="2 10">Belongs to the cytochrome P450 family.</text>
</comment>
<keyword evidence="5 10" id="KW-0560">Oxidoreductase</keyword>
<accession>A0A5C7GQN1</accession>
<keyword evidence="13" id="KW-1185">Reference proteome</keyword>
<evidence type="ECO:0000313" key="13">
    <source>
        <dbReference type="Proteomes" id="UP000323000"/>
    </source>
</evidence>
<feature type="binding site" description="axial binding residue" evidence="9">
    <location>
        <position position="442"/>
    </location>
    <ligand>
        <name>heme</name>
        <dbReference type="ChEBI" id="CHEBI:30413"/>
    </ligand>
    <ligandPart>
        <name>Fe</name>
        <dbReference type="ChEBI" id="CHEBI:18248"/>
    </ligandPart>
</feature>
<keyword evidence="3 9" id="KW-0349">Heme</keyword>
<keyword evidence="8 11" id="KW-0472">Membrane</keyword>
<dbReference type="FunFam" id="1.10.630.10:FF:000023">
    <property type="entry name" value="Cytochrome P450 family protein"/>
    <property type="match status" value="1"/>
</dbReference>
<keyword evidence="6 9" id="KW-0408">Iron</keyword>
<evidence type="ECO:0000256" key="10">
    <source>
        <dbReference type="RuleBase" id="RU000461"/>
    </source>
</evidence>
<evidence type="ECO:0000256" key="2">
    <source>
        <dbReference type="ARBA" id="ARBA00010617"/>
    </source>
</evidence>
<keyword evidence="4 9" id="KW-0479">Metal-binding</keyword>
<dbReference type="InterPro" id="IPR017972">
    <property type="entry name" value="Cyt_P450_CS"/>
</dbReference>
<dbReference type="GO" id="GO:0004497">
    <property type="term" value="F:monooxygenase activity"/>
    <property type="evidence" value="ECO:0007669"/>
    <property type="project" value="UniProtKB-KW"/>
</dbReference>
<dbReference type="GO" id="GO:0005506">
    <property type="term" value="F:iron ion binding"/>
    <property type="evidence" value="ECO:0007669"/>
    <property type="project" value="InterPro"/>
</dbReference>
<evidence type="ECO:0000256" key="3">
    <source>
        <dbReference type="ARBA" id="ARBA00022617"/>
    </source>
</evidence>
<dbReference type="InterPro" id="IPR002401">
    <property type="entry name" value="Cyt_P450_E_grp-I"/>
</dbReference>
<sequence>MEDTTFFYSSVTLLFLIFVFKLWFLPTTRRSKNLPPSPRPSLPVIGHLHLLKHPMHRTFHDLAKKYGPIFSLRFGSRLVVVVSSASAAEECFTKNDIVFANRPKLLMSKYFGYNYTTLAQAPYGDHWRNLRRFTAIEVFSSNRLNMFLSIRRDETKRLLEKLSRSSSQGGFSKVELKTMFSELTFNIMMRMIAGKRYYGDDVEDEEEARRFRRIMKEAASYGGASNPGDFLPIMNWIDGGDFKNKVVSLSKRVDEFLQGLIDEHRIKKAGLESTNSMIDHLLSLQESQPEYYTDQIIKGLILVLLLAGTDTSSVTLEWAMSNLVNNPEVLKKARAELDDQVGQERLIDEPDVFKLQYLQSIISETLRLYPAAPLLVPHMSSDDCTVGGYDVPRDTILLVNAWAIHRDPKLWDEPNSFKPERFEIGDGEARKLMPFGLGRRSCPGSGLAQRVVGLALGSLIQCFEWERVGEEKVDMTEGRGITMPKVDPLVVLCKARPITNNVLVAA</sequence>
<comment type="caution">
    <text evidence="12">The sequence shown here is derived from an EMBL/GenBank/DDBJ whole genome shotgun (WGS) entry which is preliminary data.</text>
</comment>
<gene>
    <name evidence="12" type="ORF">EZV62_027938</name>
</gene>
<dbReference type="GO" id="GO:0016020">
    <property type="term" value="C:membrane"/>
    <property type="evidence" value="ECO:0007669"/>
    <property type="project" value="UniProtKB-SubCell"/>
</dbReference>
<dbReference type="InterPro" id="IPR001128">
    <property type="entry name" value="Cyt_P450"/>
</dbReference>
<keyword evidence="11" id="KW-0812">Transmembrane</keyword>
<dbReference type="CDD" id="cd20653">
    <property type="entry name" value="CYP81"/>
    <property type="match status" value="1"/>
</dbReference>
<dbReference type="AlphaFoldDB" id="A0A5C7GQN1"/>
<comment type="subcellular location">
    <subcellularLocation>
        <location evidence="1">Membrane</location>
    </subcellularLocation>
</comment>